<evidence type="ECO:0000313" key="4">
    <source>
        <dbReference type="Proteomes" id="UP000641137"/>
    </source>
</evidence>
<protein>
    <submittedName>
        <fullName evidence="3">Uncharacterized protein</fullName>
    </submittedName>
</protein>
<keyword evidence="1" id="KW-0472">Membrane</keyword>
<gene>
    <name evidence="3" type="ORF">GCM10010136_02520</name>
</gene>
<feature type="chain" id="PRO_5035304478" evidence="2">
    <location>
        <begin position="25"/>
        <end position="55"/>
    </location>
</feature>
<dbReference type="EMBL" id="BMZO01000001">
    <property type="protein sequence ID" value="GHC61766.1"/>
    <property type="molecule type" value="Genomic_DNA"/>
</dbReference>
<feature type="signal peptide" evidence="2">
    <location>
        <begin position="1"/>
        <end position="24"/>
    </location>
</feature>
<evidence type="ECO:0000256" key="1">
    <source>
        <dbReference type="SAM" id="Phobius"/>
    </source>
</evidence>
<dbReference type="RefSeq" id="WP_189487014.1">
    <property type="nucleotide sequence ID" value="NZ_BMZO01000001.1"/>
</dbReference>
<feature type="transmembrane region" description="Helical" evidence="1">
    <location>
        <begin position="30"/>
        <end position="47"/>
    </location>
</feature>
<dbReference type="Proteomes" id="UP000641137">
    <property type="component" value="Unassembled WGS sequence"/>
</dbReference>
<organism evidence="3 4">
    <name type="scientific">Limoniibacter endophyticus</name>
    <dbReference type="NCBI Taxonomy" id="1565040"/>
    <lineage>
        <taxon>Bacteria</taxon>
        <taxon>Pseudomonadati</taxon>
        <taxon>Pseudomonadota</taxon>
        <taxon>Alphaproteobacteria</taxon>
        <taxon>Hyphomicrobiales</taxon>
        <taxon>Bartonellaceae</taxon>
        <taxon>Limoniibacter</taxon>
    </lineage>
</organism>
<comment type="caution">
    <text evidence="3">The sequence shown here is derived from an EMBL/GenBank/DDBJ whole genome shotgun (WGS) entry which is preliminary data.</text>
</comment>
<keyword evidence="1" id="KW-1133">Transmembrane helix</keyword>
<keyword evidence="4" id="KW-1185">Reference proteome</keyword>
<keyword evidence="2" id="KW-0732">Signal</keyword>
<accession>A0A8J3GFB6</accession>
<sequence>MTNNQKAGAALAMATMAFVGAAVAANVYPLAFVAVGVAALIVTAFHFDPSAFEVY</sequence>
<reference evidence="3" key="1">
    <citation type="journal article" date="2014" name="Int. J. Syst. Evol. Microbiol.">
        <title>Complete genome sequence of Corynebacterium casei LMG S-19264T (=DSM 44701T), isolated from a smear-ripened cheese.</title>
        <authorList>
            <consortium name="US DOE Joint Genome Institute (JGI-PGF)"/>
            <person name="Walter F."/>
            <person name="Albersmeier A."/>
            <person name="Kalinowski J."/>
            <person name="Ruckert C."/>
        </authorList>
    </citation>
    <scope>NUCLEOTIDE SEQUENCE</scope>
    <source>
        <strain evidence="3">KCTC 42097</strain>
    </source>
</reference>
<reference evidence="3" key="2">
    <citation type="submission" date="2020-09" db="EMBL/GenBank/DDBJ databases">
        <authorList>
            <person name="Sun Q."/>
            <person name="Kim S."/>
        </authorList>
    </citation>
    <scope>NUCLEOTIDE SEQUENCE</scope>
    <source>
        <strain evidence="3">KCTC 42097</strain>
    </source>
</reference>
<evidence type="ECO:0000256" key="2">
    <source>
        <dbReference type="SAM" id="SignalP"/>
    </source>
</evidence>
<dbReference type="AlphaFoldDB" id="A0A8J3GFB6"/>
<keyword evidence="1" id="KW-0812">Transmembrane</keyword>
<name>A0A8J3GFB6_9HYPH</name>
<proteinExistence type="predicted"/>
<evidence type="ECO:0000313" key="3">
    <source>
        <dbReference type="EMBL" id="GHC61766.1"/>
    </source>
</evidence>